<protein>
    <recommendedName>
        <fullName evidence="2">Ribosomal RNA methyltransferase FtsJ domain-containing protein</fullName>
    </recommendedName>
</protein>
<evidence type="ECO:0000256" key="1">
    <source>
        <dbReference type="SAM" id="MobiDB-lite"/>
    </source>
</evidence>
<dbReference type="Proteomes" id="UP001244341">
    <property type="component" value="Chromosome 7b"/>
</dbReference>
<feature type="domain" description="Ribosomal RNA methyltransferase FtsJ" evidence="2">
    <location>
        <begin position="245"/>
        <end position="320"/>
    </location>
</feature>
<dbReference type="SUPFAM" id="SSF53335">
    <property type="entry name" value="S-adenosyl-L-methionine-dependent methyltransferases"/>
    <property type="match status" value="1"/>
</dbReference>
<dbReference type="Pfam" id="PF01728">
    <property type="entry name" value="FtsJ"/>
    <property type="match status" value="1"/>
</dbReference>
<feature type="region of interest" description="Disordered" evidence="1">
    <location>
        <begin position="390"/>
        <end position="413"/>
    </location>
</feature>
<dbReference type="PANTHER" id="PTHR37524:SF2">
    <property type="entry name" value="RIBOSOMAL RNA METHYLTRANSFERASE FTSJ DOMAIN-CONTAINING PROTEIN"/>
    <property type="match status" value="1"/>
</dbReference>
<gene>
    <name evidence="3" type="ORF">OEZ85_013243</name>
</gene>
<proteinExistence type="predicted"/>
<evidence type="ECO:0000313" key="4">
    <source>
        <dbReference type="Proteomes" id="UP001244341"/>
    </source>
</evidence>
<evidence type="ECO:0000259" key="2">
    <source>
        <dbReference type="Pfam" id="PF01728"/>
    </source>
</evidence>
<sequence length="413" mass="45500">MDLVMQSATQPHAHRVWKYFQERQQWHDVFPADFADDSEEVGPYTDSEGPCLVLFKNVHITPEQLDAWLLRCFVGRVCMRVFWLERSTAAAGSWEELVTTVAAAPTPAGATAVRIDVFPKSLQLDIGRKICAAGYPHPMHPVQYSHVLYVVQLSPSCIRWSYMPAVQAWKMSSVAPARFDKSVATAINKLAEAMQVIGLQHAPDRQQLLQQQSLAASQQQQQQQQQATQLTAAAAANGNHQQQQPIRWAIDIGACPGGWTSYLADSCGYHVLAVDPAPLHPDVTARPRVHQILGKAQEVGQQVDEVLAGQQADLLVCDMNDHPIRVGEHLLPLLTKLKPGGWLILTLKFYGKGREKATMVNHLDGYFKSEMEGGRLTWLLANTLSFGPIDGKPKRHRTRASVAGSPSAAGGDS</sequence>
<dbReference type="PANTHER" id="PTHR37524">
    <property type="entry name" value="RIBOSOMAL RNA LARGE SUBUNIT METHYLTRANSFERASE M"/>
    <property type="match status" value="1"/>
</dbReference>
<accession>A0ABY8U541</accession>
<dbReference type="Gene3D" id="3.40.50.150">
    <property type="entry name" value="Vaccinia Virus protein VP39"/>
    <property type="match status" value="1"/>
</dbReference>
<dbReference type="EMBL" id="CP126214">
    <property type="protein sequence ID" value="WIA16573.1"/>
    <property type="molecule type" value="Genomic_DNA"/>
</dbReference>
<dbReference type="InterPro" id="IPR002877">
    <property type="entry name" value="RNA_MeTrfase_FtsJ_dom"/>
</dbReference>
<reference evidence="3 4" key="1">
    <citation type="submission" date="2023-05" db="EMBL/GenBank/DDBJ databases">
        <title>A 100% complete, gapless, phased diploid assembly of the Scenedesmus obliquus UTEX 3031 genome.</title>
        <authorList>
            <person name="Biondi T.C."/>
            <person name="Hanschen E.R."/>
            <person name="Kwon T."/>
            <person name="Eng W."/>
            <person name="Kruse C.P.S."/>
            <person name="Koehler S.I."/>
            <person name="Kunde Y."/>
            <person name="Gleasner C.D."/>
            <person name="You Mak K.T."/>
            <person name="Polle J."/>
            <person name="Hovde B.T."/>
            <person name="Starkenburg S.R."/>
        </authorList>
    </citation>
    <scope>NUCLEOTIDE SEQUENCE [LARGE SCALE GENOMIC DNA]</scope>
    <source>
        <strain evidence="3 4">DOE0152z</strain>
    </source>
</reference>
<feature type="compositionally biased region" description="Low complexity" evidence="1">
    <location>
        <begin position="400"/>
        <end position="413"/>
    </location>
</feature>
<dbReference type="InterPro" id="IPR029063">
    <property type="entry name" value="SAM-dependent_MTases_sf"/>
</dbReference>
<name>A0ABY8U541_TETOB</name>
<evidence type="ECO:0000313" key="3">
    <source>
        <dbReference type="EMBL" id="WIA16573.1"/>
    </source>
</evidence>
<keyword evidence="4" id="KW-1185">Reference proteome</keyword>
<organism evidence="3 4">
    <name type="scientific">Tetradesmus obliquus</name>
    <name type="common">Green alga</name>
    <name type="synonym">Acutodesmus obliquus</name>
    <dbReference type="NCBI Taxonomy" id="3088"/>
    <lineage>
        <taxon>Eukaryota</taxon>
        <taxon>Viridiplantae</taxon>
        <taxon>Chlorophyta</taxon>
        <taxon>core chlorophytes</taxon>
        <taxon>Chlorophyceae</taxon>
        <taxon>CS clade</taxon>
        <taxon>Sphaeropleales</taxon>
        <taxon>Scenedesmaceae</taxon>
        <taxon>Tetradesmus</taxon>
    </lineage>
</organism>